<accession>A0A8B4RAM3</accession>
<evidence type="ECO:0000313" key="2">
    <source>
        <dbReference type="Proteomes" id="UP000254076"/>
    </source>
</evidence>
<sequence length="54" mass="6568">MTKEEVIAFLTEQRDLRLVGYEWGKDNLSVFGRWQLEQANMYLDIIEWIEEMTK</sequence>
<protein>
    <recommendedName>
        <fullName evidence="3">Phage protein</fullName>
    </recommendedName>
</protein>
<dbReference type="RefSeq" id="WP_000159370.1">
    <property type="nucleotide sequence ID" value="NZ_JAIWPA010000053.1"/>
</dbReference>
<dbReference type="EMBL" id="UHEQ01000004">
    <property type="protein sequence ID" value="SUN13053.1"/>
    <property type="molecule type" value="Genomic_DNA"/>
</dbReference>
<comment type="caution">
    <text evidence="1">The sequence shown here is derived from an EMBL/GenBank/DDBJ whole genome shotgun (WGS) entry which is preliminary data.</text>
</comment>
<dbReference type="AlphaFoldDB" id="A0A8B4RAM3"/>
<reference evidence="1 2" key="1">
    <citation type="submission" date="2018-06" db="EMBL/GenBank/DDBJ databases">
        <authorList>
            <consortium name="Pathogen Informatics"/>
            <person name="Doyle S."/>
        </authorList>
    </citation>
    <scope>NUCLEOTIDE SEQUENCE [LARGE SCALE GENOMIC DNA]</scope>
    <source>
        <strain evidence="1 2">NCTC8185</strain>
    </source>
</reference>
<evidence type="ECO:0008006" key="3">
    <source>
        <dbReference type="Google" id="ProtNLM"/>
    </source>
</evidence>
<dbReference type="Proteomes" id="UP000254076">
    <property type="component" value="Unassembled WGS sequence"/>
</dbReference>
<evidence type="ECO:0000313" key="1">
    <source>
        <dbReference type="EMBL" id="SUN13053.1"/>
    </source>
</evidence>
<organism evidence="1 2">
    <name type="scientific">Streptococcus agalactiae</name>
    <dbReference type="NCBI Taxonomy" id="1311"/>
    <lineage>
        <taxon>Bacteria</taxon>
        <taxon>Bacillati</taxon>
        <taxon>Bacillota</taxon>
        <taxon>Bacilli</taxon>
        <taxon>Lactobacillales</taxon>
        <taxon>Streptococcaceae</taxon>
        <taxon>Streptococcus</taxon>
    </lineage>
</organism>
<gene>
    <name evidence="1" type="ORF">NCTC8185_00203</name>
</gene>
<proteinExistence type="predicted"/>
<name>A0A8B4RAM3_STRAG</name>